<reference evidence="8 9" key="1">
    <citation type="submission" date="2019-06" db="EMBL/GenBank/DDBJ databases">
        <title>Amycolatopsis alkalitolerans sp. nov., isolated from Gastrodia elata Blume.</title>
        <authorList>
            <person name="Narsing Rao M.P."/>
            <person name="Li W.J."/>
        </authorList>
    </citation>
    <scope>NUCLEOTIDE SEQUENCE [LARGE SCALE GENOMIC DNA]</scope>
    <source>
        <strain evidence="8 9">SYSUP0005</strain>
    </source>
</reference>
<dbReference type="RefSeq" id="WP_139095033.1">
    <property type="nucleotide sequence ID" value="NZ_VDFW01000002.1"/>
</dbReference>
<dbReference type="InterPro" id="IPR051449">
    <property type="entry name" value="ABC-2_transporter_component"/>
</dbReference>
<dbReference type="GO" id="GO:0140359">
    <property type="term" value="F:ABC-type transporter activity"/>
    <property type="evidence" value="ECO:0007669"/>
    <property type="project" value="InterPro"/>
</dbReference>
<dbReference type="GO" id="GO:0005886">
    <property type="term" value="C:plasma membrane"/>
    <property type="evidence" value="ECO:0007669"/>
    <property type="project" value="UniProtKB-SubCell"/>
</dbReference>
<accession>A0A5C4MA50</accession>
<evidence type="ECO:0000259" key="7">
    <source>
        <dbReference type="Pfam" id="PF12698"/>
    </source>
</evidence>
<comment type="caution">
    <text evidence="8">The sequence shown here is derived from an EMBL/GenBank/DDBJ whole genome shotgun (WGS) entry which is preliminary data.</text>
</comment>
<sequence>MTAALLIAGKDLRQRLRDRSAWVLGLLAPLAVATLMSFAFRGTDTFHADVALVDSDHGALATAFTGFVSGPELRDLLTVRPVASEIEARDQVAAGQVGAAFVIPPGFSAAAHGRAVPPVTVLSSVDSPLAAQVGRSIAESFVAQLNANRLSVATALAAGAPEAGLADRAAALRLPEEVVQRAAGTRAVGGIGYYAPAMGIFFMLFSIGFVARSYFLERQDGMLDRIAAAPVRPGAALMGKALATFVYGAASLGTVVGVTALAFGVDWGPPLPVILVVLAMALVLVCLTALVIALSRNERQADGVAAIVTFSLVLLGGNFIFLGAAPQFLRTLALGTPNGWALRAFTDLAGGAGWTSVVVPVLAILAFCAVVSAITAVLAHRTVTR</sequence>
<keyword evidence="3 6" id="KW-0812">Transmembrane</keyword>
<dbReference type="PANTHER" id="PTHR30294:SF38">
    <property type="entry name" value="TRANSPORT PERMEASE PROTEIN"/>
    <property type="match status" value="1"/>
</dbReference>
<keyword evidence="2" id="KW-1003">Cell membrane</keyword>
<gene>
    <name evidence="8" type="ORF">FG385_02995</name>
</gene>
<comment type="subcellular location">
    <subcellularLocation>
        <location evidence="1">Cell membrane</location>
        <topology evidence="1">Multi-pass membrane protein</topology>
    </subcellularLocation>
</comment>
<protein>
    <submittedName>
        <fullName evidence="8">ABC transporter permease</fullName>
    </submittedName>
</protein>
<dbReference type="InterPro" id="IPR013525">
    <property type="entry name" value="ABC2_TM"/>
</dbReference>
<dbReference type="OrthoDB" id="161250at2"/>
<feature type="transmembrane region" description="Helical" evidence="6">
    <location>
        <begin position="357"/>
        <end position="379"/>
    </location>
</feature>
<dbReference type="PANTHER" id="PTHR30294">
    <property type="entry name" value="MEMBRANE COMPONENT OF ABC TRANSPORTER YHHJ-RELATED"/>
    <property type="match status" value="1"/>
</dbReference>
<feature type="transmembrane region" description="Helical" evidence="6">
    <location>
        <begin position="271"/>
        <end position="292"/>
    </location>
</feature>
<proteinExistence type="predicted"/>
<evidence type="ECO:0000256" key="6">
    <source>
        <dbReference type="SAM" id="Phobius"/>
    </source>
</evidence>
<feature type="transmembrane region" description="Helical" evidence="6">
    <location>
        <begin position="193"/>
        <end position="215"/>
    </location>
</feature>
<feature type="transmembrane region" description="Helical" evidence="6">
    <location>
        <begin position="21"/>
        <end position="40"/>
    </location>
</feature>
<evidence type="ECO:0000313" key="8">
    <source>
        <dbReference type="EMBL" id="TNC29089.1"/>
    </source>
</evidence>
<name>A0A5C4MA50_9PSEU</name>
<evidence type="ECO:0000256" key="1">
    <source>
        <dbReference type="ARBA" id="ARBA00004651"/>
    </source>
</evidence>
<feature type="transmembrane region" description="Helical" evidence="6">
    <location>
        <begin position="304"/>
        <end position="325"/>
    </location>
</feature>
<dbReference type="Proteomes" id="UP000305546">
    <property type="component" value="Unassembled WGS sequence"/>
</dbReference>
<dbReference type="AlphaFoldDB" id="A0A5C4MA50"/>
<organism evidence="8 9">
    <name type="scientific">Amycolatopsis alkalitolerans</name>
    <dbReference type="NCBI Taxonomy" id="2547244"/>
    <lineage>
        <taxon>Bacteria</taxon>
        <taxon>Bacillati</taxon>
        <taxon>Actinomycetota</taxon>
        <taxon>Actinomycetes</taxon>
        <taxon>Pseudonocardiales</taxon>
        <taxon>Pseudonocardiaceae</taxon>
        <taxon>Amycolatopsis</taxon>
    </lineage>
</organism>
<feature type="transmembrane region" description="Helical" evidence="6">
    <location>
        <begin position="242"/>
        <end position="265"/>
    </location>
</feature>
<evidence type="ECO:0000313" key="9">
    <source>
        <dbReference type="Proteomes" id="UP000305546"/>
    </source>
</evidence>
<dbReference type="Pfam" id="PF12698">
    <property type="entry name" value="ABC2_membrane_3"/>
    <property type="match status" value="1"/>
</dbReference>
<keyword evidence="9" id="KW-1185">Reference proteome</keyword>
<evidence type="ECO:0000256" key="4">
    <source>
        <dbReference type="ARBA" id="ARBA00022989"/>
    </source>
</evidence>
<dbReference type="EMBL" id="VDFW01000002">
    <property type="protein sequence ID" value="TNC29089.1"/>
    <property type="molecule type" value="Genomic_DNA"/>
</dbReference>
<feature type="domain" description="ABC-2 type transporter transmembrane" evidence="7">
    <location>
        <begin position="20"/>
        <end position="376"/>
    </location>
</feature>
<keyword evidence="5 6" id="KW-0472">Membrane</keyword>
<keyword evidence="4 6" id="KW-1133">Transmembrane helix</keyword>
<evidence type="ECO:0000256" key="2">
    <source>
        <dbReference type="ARBA" id="ARBA00022475"/>
    </source>
</evidence>
<evidence type="ECO:0000256" key="5">
    <source>
        <dbReference type="ARBA" id="ARBA00023136"/>
    </source>
</evidence>
<dbReference type="Gene3D" id="3.40.1710.10">
    <property type="entry name" value="abc type-2 transporter like domain"/>
    <property type="match status" value="1"/>
</dbReference>
<evidence type="ECO:0000256" key="3">
    <source>
        <dbReference type="ARBA" id="ARBA00022692"/>
    </source>
</evidence>